<dbReference type="CDD" id="cd05379">
    <property type="entry name" value="CAP_bacterial"/>
    <property type="match status" value="1"/>
</dbReference>
<dbReference type="Proteomes" id="UP001231941">
    <property type="component" value="Unassembled WGS sequence"/>
</dbReference>
<dbReference type="NCBIfam" id="TIGR02909">
    <property type="entry name" value="spore_YkwD"/>
    <property type="match status" value="1"/>
</dbReference>
<dbReference type="SUPFAM" id="SSF55383">
    <property type="entry name" value="Copper amine oxidase, domain N"/>
    <property type="match status" value="1"/>
</dbReference>
<dbReference type="SUPFAM" id="SSF55797">
    <property type="entry name" value="PR-1-like"/>
    <property type="match status" value="1"/>
</dbReference>
<dbReference type="EMBL" id="JAVAMP010000002">
    <property type="protein sequence ID" value="MDP5274131.1"/>
    <property type="molecule type" value="Genomic_DNA"/>
</dbReference>
<accession>A0ABT9IXN6</accession>
<evidence type="ECO:0000313" key="4">
    <source>
        <dbReference type="EMBL" id="MDP5274131.1"/>
    </source>
</evidence>
<dbReference type="PANTHER" id="PTHR31157">
    <property type="entry name" value="SCP DOMAIN-CONTAINING PROTEIN"/>
    <property type="match status" value="1"/>
</dbReference>
<keyword evidence="1" id="KW-0732">Signal</keyword>
<evidence type="ECO:0000259" key="2">
    <source>
        <dbReference type="Pfam" id="PF00188"/>
    </source>
</evidence>
<organism evidence="4 5">
    <name type="scientific">Chengkuizengella axinellae</name>
    <dbReference type="NCBI Taxonomy" id="3064388"/>
    <lineage>
        <taxon>Bacteria</taxon>
        <taxon>Bacillati</taxon>
        <taxon>Bacillota</taxon>
        <taxon>Bacilli</taxon>
        <taxon>Bacillales</taxon>
        <taxon>Paenibacillaceae</taxon>
        <taxon>Chengkuizengella</taxon>
    </lineage>
</organism>
<reference evidence="4 5" key="1">
    <citation type="submission" date="2023-08" db="EMBL/GenBank/DDBJ databases">
        <authorList>
            <person name="Park J.-S."/>
        </authorList>
    </citation>
    <scope>NUCLEOTIDE SEQUENCE [LARGE SCALE GENOMIC DNA]</scope>
    <source>
        <strain evidence="4 5">2205SS18-9</strain>
    </source>
</reference>
<dbReference type="Pfam" id="PF07833">
    <property type="entry name" value="Cu_amine_oxidN1"/>
    <property type="match status" value="1"/>
</dbReference>
<gene>
    <name evidence="4" type="ORF">Q5Y73_08435</name>
</gene>
<proteinExistence type="predicted"/>
<keyword evidence="5" id="KW-1185">Reference proteome</keyword>
<dbReference type="InterPro" id="IPR012854">
    <property type="entry name" value="Cu_amine_oxidase-like_N"/>
</dbReference>
<dbReference type="InterPro" id="IPR036582">
    <property type="entry name" value="Mao_N_sf"/>
</dbReference>
<evidence type="ECO:0000259" key="3">
    <source>
        <dbReference type="Pfam" id="PF07833"/>
    </source>
</evidence>
<comment type="caution">
    <text evidence="4">The sequence shown here is derived from an EMBL/GenBank/DDBJ whole genome shotgun (WGS) entry which is preliminary data.</text>
</comment>
<dbReference type="InterPro" id="IPR014044">
    <property type="entry name" value="CAP_dom"/>
</dbReference>
<name>A0ABT9IXN6_9BACL</name>
<dbReference type="InterPro" id="IPR035940">
    <property type="entry name" value="CAP_sf"/>
</dbReference>
<dbReference type="Gene3D" id="3.40.33.10">
    <property type="entry name" value="CAP"/>
    <property type="match status" value="1"/>
</dbReference>
<sequence>MIKPLKILLIILLLSSLIVPSSAFAAKNEITVYVEGLKVDFSDSDPILDGNRVLIPLRGVFEKIGAKVDWDNQSETIKSTLHNGNEQKKVIMKINSSYVQQISEGSSTDSTVSKIDTTAKLIENRTLIPLRAAGEAFGYEVLWDADHSTVHMEKGDSLNLKESSFLNYDYISSSLYVPNDFEFEVFFLTNKQRENYGLSPLTLNANISYVANIKSSDMLINDYFDHTSPTYGSPFEMMKSFGLNYKAAAENIAVGQSTPEQVVNGWMNSSGHRANILSNQYTEIGIGYSYGSNNDYGHHWTQQFLTP</sequence>
<dbReference type="Pfam" id="PF00188">
    <property type="entry name" value="CAP"/>
    <property type="match status" value="1"/>
</dbReference>
<feature type="domain" description="Copper amine oxidase-like N-terminal" evidence="3">
    <location>
        <begin position="34"/>
        <end position="151"/>
    </location>
</feature>
<dbReference type="InterPro" id="IPR014258">
    <property type="entry name" value="CAP_domain_YkwD-like"/>
</dbReference>
<feature type="domain" description="SCP" evidence="2">
    <location>
        <begin position="188"/>
        <end position="304"/>
    </location>
</feature>
<dbReference type="PANTHER" id="PTHR31157:SF1">
    <property type="entry name" value="SCP DOMAIN-CONTAINING PROTEIN"/>
    <property type="match status" value="1"/>
</dbReference>
<protein>
    <submittedName>
        <fullName evidence="4">CAP domain-containing protein</fullName>
    </submittedName>
</protein>
<evidence type="ECO:0000313" key="5">
    <source>
        <dbReference type="Proteomes" id="UP001231941"/>
    </source>
</evidence>
<dbReference type="RefSeq" id="WP_305991420.1">
    <property type="nucleotide sequence ID" value="NZ_JAVAMP010000002.1"/>
</dbReference>
<feature type="chain" id="PRO_5047099840" evidence="1">
    <location>
        <begin position="26"/>
        <end position="307"/>
    </location>
</feature>
<feature type="signal peptide" evidence="1">
    <location>
        <begin position="1"/>
        <end position="25"/>
    </location>
</feature>
<evidence type="ECO:0000256" key="1">
    <source>
        <dbReference type="SAM" id="SignalP"/>
    </source>
</evidence>
<dbReference type="Gene3D" id="3.30.457.10">
    <property type="entry name" value="Copper amine oxidase-like, N-terminal domain"/>
    <property type="match status" value="1"/>
</dbReference>